<gene>
    <name evidence="2" type="ORF">VNI00_008947</name>
</gene>
<feature type="compositionally biased region" description="Polar residues" evidence="1">
    <location>
        <begin position="206"/>
        <end position="218"/>
    </location>
</feature>
<evidence type="ECO:0000256" key="1">
    <source>
        <dbReference type="SAM" id="MobiDB-lite"/>
    </source>
</evidence>
<feature type="compositionally biased region" description="Basic and acidic residues" evidence="1">
    <location>
        <begin position="11"/>
        <end position="30"/>
    </location>
</feature>
<proteinExistence type="predicted"/>
<feature type="region of interest" description="Disordered" evidence="1">
    <location>
        <begin position="169"/>
        <end position="246"/>
    </location>
</feature>
<feature type="compositionally biased region" description="Polar residues" evidence="1">
    <location>
        <begin position="1"/>
        <end position="10"/>
    </location>
</feature>
<feature type="region of interest" description="Disordered" evidence="1">
    <location>
        <begin position="416"/>
        <end position="451"/>
    </location>
</feature>
<feature type="compositionally biased region" description="Acidic residues" evidence="1">
    <location>
        <begin position="428"/>
        <end position="437"/>
    </location>
</feature>
<dbReference type="AlphaFoldDB" id="A0AAW0CT12"/>
<feature type="compositionally biased region" description="Basic residues" evidence="1">
    <location>
        <begin position="283"/>
        <end position="292"/>
    </location>
</feature>
<organism evidence="2 3">
    <name type="scientific">Paramarasmius palmivorus</name>
    <dbReference type="NCBI Taxonomy" id="297713"/>
    <lineage>
        <taxon>Eukaryota</taxon>
        <taxon>Fungi</taxon>
        <taxon>Dikarya</taxon>
        <taxon>Basidiomycota</taxon>
        <taxon>Agaricomycotina</taxon>
        <taxon>Agaricomycetes</taxon>
        <taxon>Agaricomycetidae</taxon>
        <taxon>Agaricales</taxon>
        <taxon>Marasmiineae</taxon>
        <taxon>Marasmiaceae</taxon>
        <taxon>Paramarasmius</taxon>
    </lineage>
</organism>
<keyword evidence="3" id="KW-1185">Reference proteome</keyword>
<feature type="compositionally biased region" description="Basic and acidic residues" evidence="1">
    <location>
        <begin position="45"/>
        <end position="54"/>
    </location>
</feature>
<evidence type="ECO:0000313" key="3">
    <source>
        <dbReference type="Proteomes" id="UP001383192"/>
    </source>
</evidence>
<feature type="compositionally biased region" description="Low complexity" evidence="1">
    <location>
        <begin position="66"/>
        <end position="80"/>
    </location>
</feature>
<name>A0AAW0CT12_9AGAR</name>
<feature type="compositionally biased region" description="Basic and acidic residues" evidence="1">
    <location>
        <begin position="438"/>
        <end position="450"/>
    </location>
</feature>
<sequence length="692" mass="75362">MPSARKSSASVKKEASDKRLRQKEEESIHVEEEDLKLSPEGGSVIDEHPRDVFVSKKVTGKKTKQGKAAPAASPKKGSSKVIILDDGSDSEDSVVSVARDASPKISSRRSIGRFGSVDLHEDVVLHVADARPRVDRTTQKVRRVAVSSSPAESIVLASDSDAERALVREKAVDSVPLGEDSLSSPKKRRAVGDDNMSPSKICVQDLTLSPRKTVNGTNRDSRSPARRASGRNKKLSARAKEAVDSENSLIAKVDAALSRIEDVVEEAGHQSDTSYRPSSNPSKVKKSSKKIIRKVESALVEATTSTSSPGREGYTSGVTMRSNSPVGLATPRRPGMEAQHSIVKVIGGTSSESLETSRGGKFPAVEVRSPRKHKETGSSYRLIPDGSFLLDRVLNDAGAVVSSDLLRSSANPKSAAAAFPAAVPVPDSETEDEDEDKEGASESDEHERTQEPLLNVERIHFDLRALYGGLDWINGLRRSKFIGYPNNEGVFDDFTAMSYGGLLEKVSSRVKSKLIRAVVFMEYRDFKSLVRVSLANFTRNWECIRLPAGQPNRNACFVVSGVCHRSYVSQGREVGDSYVKQIHLRLLENDWEILQCNLGTFYNDDCMHAPGRYNALAFQTKRQGWNPRRNEKDSDKLASAPYSASKKSSVSGQSSADHTNGGNDSGDTGDIAKINVLERGAPAYRMFDEGSE</sequence>
<dbReference type="Proteomes" id="UP001383192">
    <property type="component" value="Unassembled WGS sequence"/>
</dbReference>
<feature type="compositionally biased region" description="Polar residues" evidence="1">
    <location>
        <begin position="316"/>
        <end position="325"/>
    </location>
</feature>
<evidence type="ECO:0000313" key="2">
    <source>
        <dbReference type="EMBL" id="KAK7041965.1"/>
    </source>
</evidence>
<feature type="compositionally biased region" description="Basic residues" evidence="1">
    <location>
        <begin position="224"/>
        <end position="237"/>
    </location>
</feature>
<feature type="region of interest" description="Disordered" evidence="1">
    <location>
        <begin position="624"/>
        <end position="673"/>
    </location>
</feature>
<accession>A0AAW0CT12</accession>
<feature type="compositionally biased region" description="Low complexity" evidence="1">
    <location>
        <begin position="416"/>
        <end position="427"/>
    </location>
</feature>
<reference evidence="2 3" key="1">
    <citation type="submission" date="2024-01" db="EMBL/GenBank/DDBJ databases">
        <title>A draft genome for a cacao thread blight-causing isolate of Paramarasmius palmivorus.</title>
        <authorList>
            <person name="Baruah I.K."/>
            <person name="Bukari Y."/>
            <person name="Amoako-Attah I."/>
            <person name="Meinhardt L.W."/>
            <person name="Bailey B.A."/>
            <person name="Cohen S.P."/>
        </authorList>
    </citation>
    <scope>NUCLEOTIDE SEQUENCE [LARGE SCALE GENOMIC DNA]</scope>
    <source>
        <strain evidence="2 3">GH-12</strain>
    </source>
</reference>
<feature type="region of interest" description="Disordered" evidence="1">
    <location>
        <begin position="264"/>
        <end position="336"/>
    </location>
</feature>
<comment type="caution">
    <text evidence="2">The sequence shown here is derived from an EMBL/GenBank/DDBJ whole genome shotgun (WGS) entry which is preliminary data.</text>
</comment>
<dbReference type="EMBL" id="JAYKXP010000031">
    <property type="protein sequence ID" value="KAK7041965.1"/>
    <property type="molecule type" value="Genomic_DNA"/>
</dbReference>
<protein>
    <submittedName>
        <fullName evidence="2">Uncharacterized protein</fullName>
    </submittedName>
</protein>
<feature type="compositionally biased region" description="Low complexity" evidence="1">
    <location>
        <begin position="637"/>
        <end position="669"/>
    </location>
</feature>
<feature type="region of interest" description="Disordered" evidence="1">
    <location>
        <begin position="1"/>
        <end position="95"/>
    </location>
</feature>